<reference evidence="1" key="1">
    <citation type="submission" date="2020-05" db="EMBL/GenBank/DDBJ databases">
        <authorList>
            <person name="Chiriac C."/>
            <person name="Salcher M."/>
            <person name="Ghai R."/>
            <person name="Kavagutti S V."/>
        </authorList>
    </citation>
    <scope>NUCLEOTIDE SEQUENCE</scope>
</reference>
<name>A0A6J7RE12_9ZZZZ</name>
<proteinExistence type="predicted"/>
<dbReference type="AlphaFoldDB" id="A0A6J7RE12"/>
<dbReference type="EMBL" id="CAFBOS010000319">
    <property type="protein sequence ID" value="CAB5027103.1"/>
    <property type="molecule type" value="Genomic_DNA"/>
</dbReference>
<accession>A0A6J7RE12</accession>
<gene>
    <name evidence="1" type="ORF">UFOPK3967_03138</name>
</gene>
<sequence>MIGEVGFAQHEQAGHVRHEVVVDPQTAHRVVHGGIDAHGNAERVVARDAFVHLEQVVVAILDGRSAVASDGFGEVEEHTVLERTHAAAFVDHGLGIAGGHVAGHEVAERRVLALEEVVAFGFGDLIRGPGLVVRRGDPDASVVAERFGHEGELGLELVARRDARGVDLRVAGVREQCAPAVSAPRCGHVGHLGVCAEVVDVAVAARGEQHGVAGVRRDLTGDHIAHDHTRCSAVGHHEVEHLAAHVQLDVAERDLAHEGAVRAEQQLLAGLAPRVERARYLCAAEGAVVEAAAVFAGEWHALRDGLVDDVHRYLGQPVHVGLAGAVVAALDGVVEQPVHAVAVVLVVLCAVDAALRGDGVGTPRGVVEGEELDLVAELTERCGRGCARETRADDDDVELALVVGVDELGRELVVGPLVLHGPGRDVGLQFTDHVSAPLPSRLKRLRFRCTP</sequence>
<organism evidence="1">
    <name type="scientific">freshwater metagenome</name>
    <dbReference type="NCBI Taxonomy" id="449393"/>
    <lineage>
        <taxon>unclassified sequences</taxon>
        <taxon>metagenomes</taxon>
        <taxon>ecological metagenomes</taxon>
    </lineage>
</organism>
<evidence type="ECO:0000313" key="1">
    <source>
        <dbReference type="EMBL" id="CAB5027103.1"/>
    </source>
</evidence>
<protein>
    <submittedName>
        <fullName evidence="1">Unannotated protein</fullName>
    </submittedName>
</protein>